<keyword evidence="4" id="KW-1185">Reference proteome</keyword>
<evidence type="ECO:0000256" key="1">
    <source>
        <dbReference type="SAM" id="Coils"/>
    </source>
</evidence>
<proteinExistence type="predicted"/>
<feature type="region of interest" description="Disordered" evidence="2">
    <location>
        <begin position="439"/>
        <end position="458"/>
    </location>
</feature>
<dbReference type="GeneID" id="11516828"/>
<dbReference type="EMBL" id="CP003010">
    <property type="protein sequence ID" value="AEO67251.1"/>
    <property type="molecule type" value="Genomic_DNA"/>
</dbReference>
<gene>
    <name evidence="3" type="ORF">THITE_38248</name>
</gene>
<dbReference type="KEGG" id="ttt:THITE_38248"/>
<name>G2R083_THETT</name>
<sequence>MDRPTHLIRLAPYSSAAPGPLGSQHRRLTRHGFLSNHWGLLGHRKTRASSILGPGSTRMAAERVRFRSTPRQLSEPGTINCEELRQTLDHNFAVIQLEFHRVLSGIQQLEKTAERASQQFIERLDKLLEQCGQPGITERKQTAHDAEVAALESEHRLRMENLQREMAKDKETLASMERHLRLSQMHAQMLEKEIQEAERAADAQSKRTGEPQELLDPDEAIRSAFLGLRESILGFTESSALQLGKLPNTAVGADELFHPRTWNRASGQQRRWRVMAKIFHLLFRRILRPGLRMFGLQAFLRSDEHHSISASEAHLRALEKELAARGVDRSLLENWIASTIDITSPLRDIPGNIEGITNEIFEALKPVVRFTFHRNADKVRGQISAICEQAVKLKLAIRRAPYIYKVEVPSRDVKKWGEPGCDQETRALGPKAWLSVVDHEREPDEEDETGDAPPRRATGDISCIPFGALTKLDTGENGEKKKVVLEQAWVISREAGGGLKRKATVLVDEGEEQPKKRVSPNRGISPAHLARIKALMGEG</sequence>
<evidence type="ECO:0000313" key="3">
    <source>
        <dbReference type="EMBL" id="AEO67251.1"/>
    </source>
</evidence>
<reference evidence="3 4" key="1">
    <citation type="journal article" date="2011" name="Nat. Biotechnol.">
        <title>Comparative genomic analysis of the thermophilic biomass-degrading fungi Myceliophthora thermophila and Thielavia terrestris.</title>
        <authorList>
            <person name="Berka R.M."/>
            <person name="Grigoriev I.V."/>
            <person name="Otillar R."/>
            <person name="Salamov A."/>
            <person name="Grimwood J."/>
            <person name="Reid I."/>
            <person name="Ishmael N."/>
            <person name="John T."/>
            <person name="Darmond C."/>
            <person name="Moisan M.-C."/>
            <person name="Henrissat B."/>
            <person name="Coutinho P.M."/>
            <person name="Lombard V."/>
            <person name="Natvig D.O."/>
            <person name="Lindquist E."/>
            <person name="Schmutz J."/>
            <person name="Lucas S."/>
            <person name="Harris P."/>
            <person name="Powlowski J."/>
            <person name="Bellemare A."/>
            <person name="Taylor D."/>
            <person name="Butler G."/>
            <person name="de Vries R.P."/>
            <person name="Allijn I.E."/>
            <person name="van den Brink J."/>
            <person name="Ushinsky S."/>
            <person name="Storms R."/>
            <person name="Powell A.J."/>
            <person name="Paulsen I.T."/>
            <person name="Elbourne L.D.H."/>
            <person name="Baker S.E."/>
            <person name="Magnuson J."/>
            <person name="LaBoissiere S."/>
            <person name="Clutterbuck A.J."/>
            <person name="Martinez D."/>
            <person name="Wogulis M."/>
            <person name="de Leon A.L."/>
            <person name="Rey M.W."/>
            <person name="Tsang A."/>
        </authorList>
    </citation>
    <scope>NUCLEOTIDE SEQUENCE [LARGE SCALE GENOMIC DNA]</scope>
    <source>
        <strain evidence="4">ATCC 38088 / NRRL 8126</strain>
    </source>
</reference>
<accession>G2R083</accession>
<dbReference type="HOGENOM" id="CLU_505453_0_0_1"/>
<dbReference type="AlphaFoldDB" id="G2R083"/>
<dbReference type="eggNOG" id="ENOG502RS8I">
    <property type="taxonomic scope" value="Eukaryota"/>
</dbReference>
<evidence type="ECO:0000313" key="4">
    <source>
        <dbReference type="Proteomes" id="UP000008181"/>
    </source>
</evidence>
<protein>
    <submittedName>
        <fullName evidence="3">Uncharacterized protein</fullName>
    </submittedName>
</protein>
<dbReference type="RefSeq" id="XP_003653587.1">
    <property type="nucleotide sequence ID" value="XM_003653539.1"/>
</dbReference>
<dbReference type="Proteomes" id="UP000008181">
    <property type="component" value="Chromosome 2"/>
</dbReference>
<keyword evidence="1" id="KW-0175">Coiled coil</keyword>
<dbReference type="OrthoDB" id="4583287at2759"/>
<organism evidence="3 4">
    <name type="scientific">Thermothielavioides terrestris (strain ATCC 38088 / NRRL 8126)</name>
    <name type="common">Thielavia terrestris</name>
    <dbReference type="NCBI Taxonomy" id="578455"/>
    <lineage>
        <taxon>Eukaryota</taxon>
        <taxon>Fungi</taxon>
        <taxon>Dikarya</taxon>
        <taxon>Ascomycota</taxon>
        <taxon>Pezizomycotina</taxon>
        <taxon>Sordariomycetes</taxon>
        <taxon>Sordariomycetidae</taxon>
        <taxon>Sordariales</taxon>
        <taxon>Chaetomiaceae</taxon>
        <taxon>Thermothielavioides</taxon>
        <taxon>Thermothielavioides terrestris</taxon>
    </lineage>
</organism>
<evidence type="ECO:0000256" key="2">
    <source>
        <dbReference type="SAM" id="MobiDB-lite"/>
    </source>
</evidence>
<feature type="coiled-coil region" evidence="1">
    <location>
        <begin position="110"/>
        <end position="207"/>
    </location>
</feature>